<keyword evidence="6" id="KW-1185">Reference proteome</keyword>
<dbReference type="PANTHER" id="PTHR37813">
    <property type="entry name" value="FELS-2 PROPHAGE PROTEIN"/>
    <property type="match status" value="1"/>
</dbReference>
<accession>A0A975QJI5</accession>
<protein>
    <submittedName>
        <fullName evidence="5">Phage tail tape measure protein</fullName>
    </submittedName>
</protein>
<evidence type="ECO:0000256" key="3">
    <source>
        <dbReference type="SAM" id="Phobius"/>
    </source>
</evidence>
<dbReference type="Gene3D" id="1.20.5.1230">
    <property type="entry name" value="Apolipoprotein A-I"/>
    <property type="match status" value="1"/>
</dbReference>
<feature type="region of interest" description="Disordered" evidence="2">
    <location>
        <begin position="1467"/>
        <end position="1512"/>
    </location>
</feature>
<dbReference type="SUPFAM" id="SSF58113">
    <property type="entry name" value="Apolipoprotein A-I"/>
    <property type="match status" value="1"/>
</dbReference>
<feature type="domain" description="Phage tail tape measure protein" evidence="4">
    <location>
        <begin position="102"/>
        <end position="285"/>
    </location>
</feature>
<evidence type="ECO:0000313" key="5">
    <source>
        <dbReference type="EMBL" id="QVJ00322.1"/>
    </source>
</evidence>
<evidence type="ECO:0000313" key="6">
    <source>
        <dbReference type="Proteomes" id="UP000682416"/>
    </source>
</evidence>
<evidence type="ECO:0000256" key="2">
    <source>
        <dbReference type="SAM" id="MobiDB-lite"/>
    </source>
</evidence>
<proteinExistence type="predicted"/>
<dbReference type="NCBIfam" id="TIGR01760">
    <property type="entry name" value="tape_meas_TP901"/>
    <property type="match status" value="1"/>
</dbReference>
<reference evidence="5" key="1">
    <citation type="submission" date="2021-05" db="EMBL/GenBank/DDBJ databases">
        <authorList>
            <person name="Kaiqin L."/>
            <person name="Jian G."/>
        </authorList>
    </citation>
    <scope>NUCLEOTIDE SEQUENCE</scope>
    <source>
        <strain evidence="5">HDS5</strain>
    </source>
</reference>
<feature type="transmembrane region" description="Helical" evidence="3">
    <location>
        <begin position="415"/>
        <end position="436"/>
    </location>
</feature>
<feature type="transmembrane region" description="Helical" evidence="3">
    <location>
        <begin position="835"/>
        <end position="868"/>
    </location>
</feature>
<keyword evidence="3" id="KW-0812">Transmembrane</keyword>
<dbReference type="InterPro" id="IPR010090">
    <property type="entry name" value="Phage_tape_meas"/>
</dbReference>
<dbReference type="Proteomes" id="UP000682416">
    <property type="component" value="Chromosome"/>
</dbReference>
<gene>
    <name evidence="5" type="ORF">KGD82_16295</name>
</gene>
<dbReference type="Pfam" id="PF10145">
    <property type="entry name" value="PhageMin_Tail"/>
    <property type="match status" value="1"/>
</dbReference>
<feature type="transmembrane region" description="Helical" evidence="3">
    <location>
        <begin position="507"/>
        <end position="526"/>
    </location>
</feature>
<feature type="compositionally biased region" description="Basic and acidic residues" evidence="2">
    <location>
        <begin position="1486"/>
        <end position="1498"/>
    </location>
</feature>
<evidence type="ECO:0000256" key="1">
    <source>
        <dbReference type="ARBA" id="ARBA00022612"/>
    </source>
</evidence>
<dbReference type="PANTHER" id="PTHR37813:SF1">
    <property type="entry name" value="FELS-2 PROPHAGE PROTEIN"/>
    <property type="match status" value="1"/>
</dbReference>
<keyword evidence="3" id="KW-1133">Transmembrane helix</keyword>
<feature type="transmembrane region" description="Helical" evidence="3">
    <location>
        <begin position="384"/>
        <end position="403"/>
    </location>
</feature>
<name>A0A975QJI5_9ACTN</name>
<evidence type="ECO:0000259" key="4">
    <source>
        <dbReference type="Pfam" id="PF10145"/>
    </source>
</evidence>
<keyword evidence="3" id="KW-0472">Membrane</keyword>
<sequence length="1512" mass="159193">MSSLSSTITSSGAAITSAMTGAVGGAIVAASREGVAQAGQAWRSAGAEMAAAGQQTTVAMSAPMAAFGALTLKTAGDFEQQMNRVRAVSGATGEDFDALTALARELGETTRYSASEAADAMGFLAMAGFDTEQILSALPGTLNLAAAGAIELGEAADIASNILTGFGFDASELARINDILTATFTNSNVNMTQLGYSFKYIAPIANSAGLQFEELAAAVGMLGNAGIQGEMAGTALRGGISRLLKPTGAVSDALDELGVSVADSAGNMLPLADIFEQLESAGATTSDMITIFGLEAGPGMMALLDQGSGALRDFTADLENSGGTAERIAGIQMEGLNGSILELKSAFEGLLLAIADSGMLETVTARVESFTSVVQDLSQTNPELLNTAASFVGLLAALGPILWIGGRVVGTIGSLIAVVGGSAKFLAAAVTGWRMAGTVWGASTPLITRLTAAIRVSAFSLNTQAMAVNRSVAGMILHNTWSKIVRGATLTWTAAQWVLNSALTANPIGIVVVAIAALVGGIVLAWKRSETFRNVVTQAWDTVKAKVQPVLDWFTGTVWPGLVAGYEWVADIATRAWGKVTGAWDKLTGLFSGEVSLGGISQSLRDAGTGVVNWFRDRSGDIRAWVKDLPRMIWEGGTGLGESFLGLLQTILDPENLTRIGQDIAGHITGGLDWLIDQAQELPAKLGPKLGAVAGEIIAWAQSLPGLVEETVAGLAASLVGWAARVGPEAVARLRQAGTDIADWFKGLPGRIADLVDIDAAVAWAKEIPGRISDAIDIDAAVAWVLSMKDRAVEWLSGVGDAVAEWARGLPEKIRGWIDNAAKVKDWFIEWGPKIVAGLGIAFLVVALAIPVLLLTVAAAILFVLGIIVIELGKWIWEKFTGLMETAAQALGAKVAEVGARFREIRDQAVTYISNLHTRVTGFFANARDQSVARVRETRDRALAFFANLRDQSVARVRALRDQAVSALLNARDRGVGAVRGLRDQATALVTTARDWVVSRVTGLRDRAVTVLENFRDRAIQAFQRAKSGIETAWKQVEKITKSPITFLVNTVYNNGIRATWNKVADLVNMAQLPRINGFATGGIMPGYTPGRDPHKFISPTGGRLELSGGEAIMRPEFTRAVGPGWVHAINAAARSGGIGGVQSALGFANGGVYGGVQSFNKGGIWQSVQSFGSSLKDIFDGDGLASAARAVLDPLIATMKGRFTEGRFSELLTAVPGAMVGKLATWLKNTVGSMLGGTGKAVADAAGKYVGISGNPNQFTRAFGMPGQPWCAMFVSELISEVKAQKAYSNVRSAAVTSFANSSMDSVSSVAASRPGDLAVYSGKGPGGWQHINVIVDDNGGTIGGNEGNAVRKYSSYSSRAAKFMRPKNMATGGLWWQDEAVNSPRTTPALTELLRAVDTVKVQGYASGGTPPVGQWSVFGEHGPELGFVSRGTRVMSNRQSRKMLSDLRPNPAPVITDGQWRDVQDNRPSRRRERPNQTFNITETRKPRQTAREVMKAQADADALHPSWA</sequence>
<keyword evidence="1" id="KW-1188">Viral release from host cell</keyword>
<organism evidence="5 6">
    <name type="scientific">Nocardiopsis eucommiae</name>
    <dbReference type="NCBI Taxonomy" id="2831970"/>
    <lineage>
        <taxon>Bacteria</taxon>
        <taxon>Bacillati</taxon>
        <taxon>Actinomycetota</taxon>
        <taxon>Actinomycetes</taxon>
        <taxon>Streptosporangiales</taxon>
        <taxon>Nocardiopsidaceae</taxon>
        <taxon>Nocardiopsis</taxon>
    </lineage>
</organism>
<dbReference type="KEGG" id="nec:KGD82_16295"/>
<dbReference type="EMBL" id="CP074402">
    <property type="protein sequence ID" value="QVJ00322.1"/>
    <property type="molecule type" value="Genomic_DNA"/>
</dbReference>